<feature type="region of interest" description="Disordered" evidence="1">
    <location>
        <begin position="1"/>
        <end position="85"/>
    </location>
</feature>
<name>A0ABR1W5G3_9PEZI</name>
<dbReference type="Proteomes" id="UP001480595">
    <property type="component" value="Unassembled WGS sequence"/>
</dbReference>
<feature type="compositionally biased region" description="Basic and acidic residues" evidence="1">
    <location>
        <begin position="65"/>
        <end position="85"/>
    </location>
</feature>
<proteinExistence type="predicted"/>
<evidence type="ECO:0000313" key="2">
    <source>
        <dbReference type="EMBL" id="KAK8078729.1"/>
    </source>
</evidence>
<reference evidence="2 3" key="1">
    <citation type="submission" date="2023-01" db="EMBL/GenBank/DDBJ databases">
        <title>Analysis of 21 Apiospora genomes using comparative genomics revels a genus with tremendous synthesis potential of carbohydrate active enzymes and secondary metabolites.</title>
        <authorList>
            <person name="Sorensen T."/>
        </authorList>
    </citation>
    <scope>NUCLEOTIDE SEQUENCE [LARGE SCALE GENOMIC DNA]</scope>
    <source>
        <strain evidence="2 3">CBS 135458</strain>
    </source>
</reference>
<gene>
    <name evidence="2" type="ORF">PG994_002536</name>
</gene>
<dbReference type="GeneID" id="92087008"/>
<organism evidence="2 3">
    <name type="scientific">Apiospora phragmitis</name>
    <dbReference type="NCBI Taxonomy" id="2905665"/>
    <lineage>
        <taxon>Eukaryota</taxon>
        <taxon>Fungi</taxon>
        <taxon>Dikarya</taxon>
        <taxon>Ascomycota</taxon>
        <taxon>Pezizomycotina</taxon>
        <taxon>Sordariomycetes</taxon>
        <taxon>Xylariomycetidae</taxon>
        <taxon>Amphisphaeriales</taxon>
        <taxon>Apiosporaceae</taxon>
        <taxon>Apiospora</taxon>
    </lineage>
</organism>
<dbReference type="RefSeq" id="XP_066719800.1">
    <property type="nucleotide sequence ID" value="XM_066853945.1"/>
</dbReference>
<dbReference type="EMBL" id="JAQQWL010000003">
    <property type="protein sequence ID" value="KAK8078729.1"/>
    <property type="molecule type" value="Genomic_DNA"/>
</dbReference>
<accession>A0ABR1W5G3</accession>
<protein>
    <submittedName>
        <fullName evidence="2">Uncharacterized protein</fullName>
    </submittedName>
</protein>
<evidence type="ECO:0000313" key="3">
    <source>
        <dbReference type="Proteomes" id="UP001480595"/>
    </source>
</evidence>
<keyword evidence="3" id="KW-1185">Reference proteome</keyword>
<evidence type="ECO:0000256" key="1">
    <source>
        <dbReference type="SAM" id="MobiDB-lite"/>
    </source>
</evidence>
<sequence>MAELDPNVVVSIGGQPPTPNSMTQDPGPLSNPVIFGRKVAAHKADQNPLGPDDAEEDAVPPQRPGSERSSLDAVHAERKIRKELQ</sequence>
<comment type="caution">
    <text evidence="2">The sequence shown here is derived from an EMBL/GenBank/DDBJ whole genome shotgun (WGS) entry which is preliminary data.</text>
</comment>